<name>A0A7Y0AKX1_9FLAO</name>
<dbReference type="EMBL" id="JABBGI010000005">
    <property type="protein sequence ID" value="NML69176.1"/>
    <property type="molecule type" value="Genomic_DNA"/>
</dbReference>
<proteinExistence type="predicted"/>
<gene>
    <name evidence="1" type="ORF">HHL23_05140</name>
</gene>
<keyword evidence="2" id="KW-1185">Reference proteome</keyword>
<sequence length="80" mass="9150">MKIKILNGTQEFNLYFNNKEDLQKVHAQIVEAVTDPNNTKGAHYLRDGDSKLFPSLFLKKGSDYKSKPNFLTYTLRGIVS</sequence>
<protein>
    <submittedName>
        <fullName evidence="1">Uncharacterized protein</fullName>
    </submittedName>
</protein>
<organism evidence="1 2">
    <name type="scientific">Chryseobacterium antibioticum</name>
    <dbReference type="NCBI Taxonomy" id="2728847"/>
    <lineage>
        <taxon>Bacteria</taxon>
        <taxon>Pseudomonadati</taxon>
        <taxon>Bacteroidota</taxon>
        <taxon>Flavobacteriia</taxon>
        <taxon>Flavobacteriales</taxon>
        <taxon>Weeksellaceae</taxon>
        <taxon>Chryseobacterium group</taxon>
        <taxon>Chryseobacterium</taxon>
    </lineage>
</organism>
<reference evidence="1 2" key="1">
    <citation type="submission" date="2020-04" db="EMBL/GenBank/DDBJ databases">
        <title>Chryseobacterium sp. RP-3-3 sp. nov., isolated from Jeju soil.</title>
        <authorList>
            <person name="Dahal R.H."/>
        </authorList>
    </citation>
    <scope>NUCLEOTIDE SEQUENCE [LARGE SCALE GENOMIC DNA]</scope>
    <source>
        <strain evidence="1 2">RP-3-3</strain>
    </source>
</reference>
<dbReference type="Proteomes" id="UP000544054">
    <property type="component" value="Unassembled WGS sequence"/>
</dbReference>
<dbReference type="RefSeq" id="WP_169233743.1">
    <property type="nucleotide sequence ID" value="NZ_JABBGI010000005.1"/>
</dbReference>
<accession>A0A7Y0AKX1</accession>
<comment type="caution">
    <text evidence="1">The sequence shown here is derived from an EMBL/GenBank/DDBJ whole genome shotgun (WGS) entry which is preliminary data.</text>
</comment>
<evidence type="ECO:0000313" key="1">
    <source>
        <dbReference type="EMBL" id="NML69176.1"/>
    </source>
</evidence>
<evidence type="ECO:0000313" key="2">
    <source>
        <dbReference type="Proteomes" id="UP000544054"/>
    </source>
</evidence>
<dbReference type="AlphaFoldDB" id="A0A7Y0AKX1"/>